<name>A0AA36E0S7_LACSI</name>
<gene>
    <name evidence="1" type="ORF">LSALG_LOCUS17591</name>
</gene>
<evidence type="ECO:0000313" key="1">
    <source>
        <dbReference type="EMBL" id="CAI9277677.1"/>
    </source>
</evidence>
<reference evidence="1" key="1">
    <citation type="submission" date="2023-04" db="EMBL/GenBank/DDBJ databases">
        <authorList>
            <person name="Vijverberg K."/>
            <person name="Xiong W."/>
            <person name="Schranz E."/>
        </authorList>
    </citation>
    <scope>NUCLEOTIDE SEQUENCE</scope>
</reference>
<dbReference type="Proteomes" id="UP001177003">
    <property type="component" value="Chromosome 3"/>
</dbReference>
<keyword evidence="2" id="KW-1185">Reference proteome</keyword>
<organism evidence="1 2">
    <name type="scientific">Lactuca saligna</name>
    <name type="common">Willowleaf lettuce</name>
    <dbReference type="NCBI Taxonomy" id="75948"/>
    <lineage>
        <taxon>Eukaryota</taxon>
        <taxon>Viridiplantae</taxon>
        <taxon>Streptophyta</taxon>
        <taxon>Embryophyta</taxon>
        <taxon>Tracheophyta</taxon>
        <taxon>Spermatophyta</taxon>
        <taxon>Magnoliopsida</taxon>
        <taxon>eudicotyledons</taxon>
        <taxon>Gunneridae</taxon>
        <taxon>Pentapetalae</taxon>
        <taxon>asterids</taxon>
        <taxon>campanulids</taxon>
        <taxon>Asterales</taxon>
        <taxon>Asteraceae</taxon>
        <taxon>Cichorioideae</taxon>
        <taxon>Cichorieae</taxon>
        <taxon>Lactucinae</taxon>
        <taxon>Lactuca</taxon>
    </lineage>
</organism>
<protein>
    <submittedName>
        <fullName evidence="1">Uncharacterized protein</fullName>
    </submittedName>
</protein>
<sequence length="161" mass="18509">MDDIWVMVTPMDDIWIMGRHVIVGYSLLVTPMDDTLVIGQSDSCIVSCCRILNESEKMEEIYKHIEVDGLRFCRWSDQKHAVVNKCKEMRNKNILFRDGLLFFLEVDHKGITMLKESICIGTFGFNICPGNDADGRRKTEEAGSFGHVEQSLLQNKRYLES</sequence>
<dbReference type="AlphaFoldDB" id="A0AA36E0S7"/>
<proteinExistence type="predicted"/>
<dbReference type="EMBL" id="OX465079">
    <property type="protein sequence ID" value="CAI9277677.1"/>
    <property type="molecule type" value="Genomic_DNA"/>
</dbReference>
<evidence type="ECO:0000313" key="2">
    <source>
        <dbReference type="Proteomes" id="UP001177003"/>
    </source>
</evidence>
<accession>A0AA36E0S7</accession>